<comment type="cofactor">
    <cofactor evidence="1">
        <name>heme</name>
        <dbReference type="ChEBI" id="CHEBI:30413"/>
    </cofactor>
</comment>
<feature type="transmembrane region" description="Helical" evidence="7">
    <location>
        <begin position="37"/>
        <end position="54"/>
    </location>
</feature>
<keyword evidence="7" id="KW-0472">Membrane</keyword>
<dbReference type="InterPro" id="IPR036396">
    <property type="entry name" value="Cyt_P450_sf"/>
</dbReference>
<evidence type="ECO:0000313" key="9">
    <source>
        <dbReference type="Proteomes" id="UP000186955"/>
    </source>
</evidence>
<reference evidence="8 9" key="1">
    <citation type="submission" date="2016-10" db="EMBL/GenBank/DDBJ databases">
        <title>Genome sequence of the ascomycete fungus Penicillium subrubescens.</title>
        <authorList>
            <person name="De Vries R.P."/>
            <person name="Peng M."/>
            <person name="Dilokpimol A."/>
            <person name="Hilden K."/>
            <person name="Makela M.R."/>
            <person name="Grigoriev I."/>
            <person name="Riley R."/>
            <person name="Granchi Z."/>
        </authorList>
    </citation>
    <scope>NUCLEOTIDE SEQUENCE [LARGE SCALE GENOMIC DNA]</scope>
    <source>
        <strain evidence="8 9">CBS 132785</strain>
    </source>
</reference>
<dbReference type="CDD" id="cd11061">
    <property type="entry name" value="CYP67-like"/>
    <property type="match status" value="1"/>
</dbReference>
<proteinExistence type="inferred from homology"/>
<dbReference type="AlphaFoldDB" id="A0A1Q5UNH5"/>
<keyword evidence="9" id="KW-1185">Reference proteome</keyword>
<keyword evidence="6" id="KW-0503">Monooxygenase</keyword>
<dbReference type="Proteomes" id="UP000186955">
    <property type="component" value="Unassembled WGS sequence"/>
</dbReference>
<keyword evidence="3" id="KW-0479">Metal-binding</keyword>
<gene>
    <name evidence="8" type="ORF">PENSUB_290</name>
</gene>
<dbReference type="PRINTS" id="PR00385">
    <property type="entry name" value="P450"/>
</dbReference>
<name>A0A1Q5UNH5_9EURO</name>
<dbReference type="GO" id="GO:0005506">
    <property type="term" value="F:iron ion binding"/>
    <property type="evidence" value="ECO:0007669"/>
    <property type="project" value="InterPro"/>
</dbReference>
<comment type="caution">
    <text evidence="8">The sequence shown here is derived from an EMBL/GenBank/DDBJ whole genome shotgun (WGS) entry which is preliminary data.</text>
</comment>
<dbReference type="GO" id="GO:0004497">
    <property type="term" value="F:monooxygenase activity"/>
    <property type="evidence" value="ECO:0007669"/>
    <property type="project" value="UniProtKB-KW"/>
</dbReference>
<dbReference type="InterPro" id="IPR001128">
    <property type="entry name" value="Cyt_P450"/>
</dbReference>
<dbReference type="Gene3D" id="1.10.630.10">
    <property type="entry name" value="Cytochrome P450"/>
    <property type="match status" value="1"/>
</dbReference>
<dbReference type="EMBL" id="MNBE01000120">
    <property type="protein sequence ID" value="OKP14021.1"/>
    <property type="molecule type" value="Genomic_DNA"/>
</dbReference>
<evidence type="ECO:0000256" key="3">
    <source>
        <dbReference type="ARBA" id="ARBA00022723"/>
    </source>
</evidence>
<dbReference type="STRING" id="1316194.A0A1Q5UNH5"/>
<dbReference type="Pfam" id="PF00067">
    <property type="entry name" value="p450"/>
    <property type="match status" value="1"/>
</dbReference>
<evidence type="ECO:0000256" key="7">
    <source>
        <dbReference type="SAM" id="Phobius"/>
    </source>
</evidence>
<dbReference type="GO" id="GO:0020037">
    <property type="term" value="F:heme binding"/>
    <property type="evidence" value="ECO:0007669"/>
    <property type="project" value="InterPro"/>
</dbReference>
<dbReference type="GO" id="GO:0043386">
    <property type="term" value="P:mycotoxin biosynthetic process"/>
    <property type="evidence" value="ECO:0007669"/>
    <property type="project" value="UniProtKB-ARBA"/>
</dbReference>
<dbReference type="SUPFAM" id="SSF48264">
    <property type="entry name" value="Cytochrome P450"/>
    <property type="match status" value="1"/>
</dbReference>
<protein>
    <submittedName>
        <fullName evidence="8">Tryprostatin B 6-hydroxylase</fullName>
    </submittedName>
</protein>
<dbReference type="PANTHER" id="PTHR24305:SF187">
    <property type="entry name" value="P450, PUTATIVE (EUROFUNG)-RELATED"/>
    <property type="match status" value="1"/>
</dbReference>
<evidence type="ECO:0000256" key="4">
    <source>
        <dbReference type="ARBA" id="ARBA00023002"/>
    </source>
</evidence>
<sequence>MSTSHPQAMLVFSTLSGIATHLTIFRHGEWDVQAPKLVLSYLFLLIGAMVLDQAAKAKYVDFAAPYPWLVKGVWCHILGIYGSMIMYRAFFHRLSQFPGPFFARLSNFYVTALSARKLHLYEETEKLHGIYGDYVRLGPTELSIADPSAVKALYSSQAKVSKGPWYTILEPRVSLQTDRDKQEHARRRKVWDQGFSSRALRDYEPRVSHYTGQLIDAIEKQLGSSVDISRWFNYYSFDVMGDLAFGKSFNMLIDGKDAYILKQLHTDMKSIGLFSHLTWLFPFVKRTPGLNADYLKFWTWVGERVNGRIQNNPDRPDVFSWLLKAYEQGPKTKQDTLNLHGDAYLIIVAGSDTTAATLTNIFFHLVSDQALFKKLQAELDALPDLSHDKLREIKLLDAVINETLRLHPAVPSGTQRLSPPEGMTISGRYIPGNVMLCIPPHALFRDPSAFIPFNSGMACHPEHPILADVYPTYR</sequence>
<keyword evidence="5" id="KW-0408">Iron</keyword>
<comment type="similarity">
    <text evidence="2">Belongs to the cytochrome P450 family.</text>
</comment>
<evidence type="ECO:0000256" key="6">
    <source>
        <dbReference type="ARBA" id="ARBA00023033"/>
    </source>
</evidence>
<keyword evidence="7" id="KW-1133">Transmembrane helix</keyword>
<dbReference type="GO" id="GO:0016705">
    <property type="term" value="F:oxidoreductase activity, acting on paired donors, with incorporation or reduction of molecular oxygen"/>
    <property type="evidence" value="ECO:0007669"/>
    <property type="project" value="InterPro"/>
</dbReference>
<evidence type="ECO:0000256" key="1">
    <source>
        <dbReference type="ARBA" id="ARBA00001971"/>
    </source>
</evidence>
<evidence type="ECO:0000313" key="8">
    <source>
        <dbReference type="EMBL" id="OKP14021.1"/>
    </source>
</evidence>
<organism evidence="8 9">
    <name type="scientific">Penicillium subrubescens</name>
    <dbReference type="NCBI Taxonomy" id="1316194"/>
    <lineage>
        <taxon>Eukaryota</taxon>
        <taxon>Fungi</taxon>
        <taxon>Dikarya</taxon>
        <taxon>Ascomycota</taxon>
        <taxon>Pezizomycotina</taxon>
        <taxon>Eurotiomycetes</taxon>
        <taxon>Eurotiomycetidae</taxon>
        <taxon>Eurotiales</taxon>
        <taxon>Aspergillaceae</taxon>
        <taxon>Penicillium</taxon>
    </lineage>
</organism>
<dbReference type="InterPro" id="IPR050121">
    <property type="entry name" value="Cytochrome_P450_monoxygenase"/>
</dbReference>
<dbReference type="PANTHER" id="PTHR24305">
    <property type="entry name" value="CYTOCHROME P450"/>
    <property type="match status" value="1"/>
</dbReference>
<accession>A0A1Q5UNH5</accession>
<evidence type="ECO:0000256" key="2">
    <source>
        <dbReference type="ARBA" id="ARBA00010617"/>
    </source>
</evidence>
<keyword evidence="4" id="KW-0560">Oxidoreductase</keyword>
<feature type="transmembrane region" description="Helical" evidence="7">
    <location>
        <begin position="66"/>
        <end position="87"/>
    </location>
</feature>
<evidence type="ECO:0000256" key="5">
    <source>
        <dbReference type="ARBA" id="ARBA00023004"/>
    </source>
</evidence>
<keyword evidence="7" id="KW-0812">Transmembrane</keyword>